<evidence type="ECO:0000256" key="1">
    <source>
        <dbReference type="SAM" id="MobiDB-lite"/>
    </source>
</evidence>
<evidence type="ECO:0000313" key="2">
    <source>
        <dbReference type="EMBL" id="MFC7340162.1"/>
    </source>
</evidence>
<comment type="caution">
    <text evidence="2">The sequence shown here is derived from an EMBL/GenBank/DDBJ whole genome shotgun (WGS) entry which is preliminary data.</text>
</comment>
<dbReference type="InterPro" id="IPR017853">
    <property type="entry name" value="GH"/>
</dbReference>
<dbReference type="Gene3D" id="3.20.20.80">
    <property type="entry name" value="Glycosidases"/>
    <property type="match status" value="1"/>
</dbReference>
<protein>
    <submittedName>
        <fullName evidence="2">Uncharacterized protein</fullName>
    </submittedName>
</protein>
<organism evidence="2 3">
    <name type="scientific">Saccharopolyspora griseoalba</name>
    <dbReference type="NCBI Taxonomy" id="1431848"/>
    <lineage>
        <taxon>Bacteria</taxon>
        <taxon>Bacillati</taxon>
        <taxon>Actinomycetota</taxon>
        <taxon>Actinomycetes</taxon>
        <taxon>Pseudonocardiales</taxon>
        <taxon>Pseudonocardiaceae</taxon>
        <taxon>Saccharopolyspora</taxon>
    </lineage>
</organism>
<dbReference type="SUPFAM" id="SSF51445">
    <property type="entry name" value="(Trans)glycosidases"/>
    <property type="match status" value="1"/>
</dbReference>
<dbReference type="EMBL" id="JBHTCJ010000001">
    <property type="protein sequence ID" value="MFC7340162.1"/>
    <property type="molecule type" value="Genomic_DNA"/>
</dbReference>
<keyword evidence="3" id="KW-1185">Reference proteome</keyword>
<dbReference type="Proteomes" id="UP001596504">
    <property type="component" value="Unassembled WGS sequence"/>
</dbReference>
<gene>
    <name evidence="2" type="ORF">ACFQRI_01970</name>
</gene>
<name>A0ABW2LCF6_9PSEU</name>
<sequence length="107" mass="11830">MGEEPYRAFFETFLHDFVTDADAAHLASPGVDHVRIPVNHRHFEDDENPFELKTEGFEHLNRMIDLLAARCTRSPTCTRCPAARASTGTATTPRADVPAGRALPVTP</sequence>
<dbReference type="RefSeq" id="WP_380663581.1">
    <property type="nucleotide sequence ID" value="NZ_JBHTCJ010000001.1"/>
</dbReference>
<accession>A0ABW2LCF6</accession>
<evidence type="ECO:0000313" key="3">
    <source>
        <dbReference type="Proteomes" id="UP001596504"/>
    </source>
</evidence>
<feature type="region of interest" description="Disordered" evidence="1">
    <location>
        <begin position="79"/>
        <end position="107"/>
    </location>
</feature>
<reference evidence="3" key="1">
    <citation type="journal article" date="2019" name="Int. J. Syst. Evol. Microbiol.">
        <title>The Global Catalogue of Microorganisms (GCM) 10K type strain sequencing project: providing services to taxonomists for standard genome sequencing and annotation.</title>
        <authorList>
            <consortium name="The Broad Institute Genomics Platform"/>
            <consortium name="The Broad Institute Genome Sequencing Center for Infectious Disease"/>
            <person name="Wu L."/>
            <person name="Ma J."/>
        </authorList>
    </citation>
    <scope>NUCLEOTIDE SEQUENCE [LARGE SCALE GENOMIC DNA]</scope>
    <source>
        <strain evidence="3">WLHS5</strain>
    </source>
</reference>
<proteinExistence type="predicted"/>